<dbReference type="HOGENOM" id="CLU_3059655_0_0_7"/>
<gene>
    <name evidence="1" type="ORF">ETSY2_25235</name>
</gene>
<dbReference type="AlphaFoldDB" id="W4M4C7"/>
<sequence>MATSDEKRRFRREILSRLGEVRLMTTAGLFVLSIRAELISIDEADQAKAEIES</sequence>
<dbReference type="Proteomes" id="UP000019140">
    <property type="component" value="Unassembled WGS sequence"/>
</dbReference>
<evidence type="ECO:0000313" key="2">
    <source>
        <dbReference type="Proteomes" id="UP000019140"/>
    </source>
</evidence>
<comment type="caution">
    <text evidence="1">The sequence shown here is derived from an EMBL/GenBank/DDBJ whole genome shotgun (WGS) entry which is preliminary data.</text>
</comment>
<reference evidence="1 2" key="1">
    <citation type="journal article" date="2014" name="Nature">
        <title>An environmental bacterial taxon with a large and distinct metabolic repertoire.</title>
        <authorList>
            <person name="Wilson M.C."/>
            <person name="Mori T."/>
            <person name="Ruckert C."/>
            <person name="Uria A.R."/>
            <person name="Helf M.J."/>
            <person name="Takada K."/>
            <person name="Gernert C."/>
            <person name="Steffens U.A."/>
            <person name="Heycke N."/>
            <person name="Schmitt S."/>
            <person name="Rinke C."/>
            <person name="Helfrich E.J."/>
            <person name="Brachmann A.O."/>
            <person name="Gurgui C."/>
            <person name="Wakimoto T."/>
            <person name="Kracht M."/>
            <person name="Crusemann M."/>
            <person name="Hentschel U."/>
            <person name="Abe I."/>
            <person name="Matsunaga S."/>
            <person name="Kalinowski J."/>
            <person name="Takeyama H."/>
            <person name="Piel J."/>
        </authorList>
    </citation>
    <scope>NUCLEOTIDE SEQUENCE [LARGE SCALE GENOMIC DNA]</scope>
    <source>
        <strain evidence="2">TSY2</strain>
    </source>
</reference>
<dbReference type="EMBL" id="AZHX01001053">
    <property type="protein sequence ID" value="ETX05050.1"/>
    <property type="molecule type" value="Genomic_DNA"/>
</dbReference>
<name>W4M4C7_9BACT</name>
<organism evidence="1 2">
    <name type="scientific">Candidatus Entotheonella gemina</name>
    <dbReference type="NCBI Taxonomy" id="1429439"/>
    <lineage>
        <taxon>Bacteria</taxon>
        <taxon>Pseudomonadati</taxon>
        <taxon>Nitrospinota/Tectimicrobiota group</taxon>
        <taxon>Candidatus Tectimicrobiota</taxon>
        <taxon>Candidatus Entotheonellia</taxon>
        <taxon>Candidatus Entotheonellales</taxon>
        <taxon>Candidatus Entotheonellaceae</taxon>
        <taxon>Candidatus Entotheonella</taxon>
    </lineage>
</organism>
<keyword evidence="2" id="KW-1185">Reference proteome</keyword>
<proteinExistence type="predicted"/>
<protein>
    <submittedName>
        <fullName evidence="1">Uncharacterized protein</fullName>
    </submittedName>
</protein>
<evidence type="ECO:0000313" key="1">
    <source>
        <dbReference type="EMBL" id="ETX05050.1"/>
    </source>
</evidence>
<accession>W4M4C7</accession>